<evidence type="ECO:0000313" key="1">
    <source>
        <dbReference type="EMBL" id="PUZ45708.1"/>
    </source>
</evidence>
<proteinExistence type="predicted"/>
<gene>
    <name evidence="1" type="ORF">GQ55_8G246400</name>
</gene>
<protein>
    <submittedName>
        <fullName evidence="1">Uncharacterized protein</fullName>
    </submittedName>
</protein>
<dbReference type="EMBL" id="CM009756">
    <property type="protein sequence ID" value="PUZ45708.1"/>
    <property type="molecule type" value="Genomic_DNA"/>
</dbReference>
<dbReference type="AlphaFoldDB" id="A0A2T7CQV5"/>
<dbReference type="Gramene" id="PUZ45708">
    <property type="protein sequence ID" value="PUZ45708"/>
    <property type="gene ID" value="GQ55_8G246400"/>
</dbReference>
<organism evidence="1 2">
    <name type="scientific">Panicum hallii var. hallii</name>
    <dbReference type="NCBI Taxonomy" id="1504633"/>
    <lineage>
        <taxon>Eukaryota</taxon>
        <taxon>Viridiplantae</taxon>
        <taxon>Streptophyta</taxon>
        <taxon>Embryophyta</taxon>
        <taxon>Tracheophyta</taxon>
        <taxon>Spermatophyta</taxon>
        <taxon>Magnoliopsida</taxon>
        <taxon>Liliopsida</taxon>
        <taxon>Poales</taxon>
        <taxon>Poaceae</taxon>
        <taxon>PACMAD clade</taxon>
        <taxon>Panicoideae</taxon>
        <taxon>Panicodae</taxon>
        <taxon>Paniceae</taxon>
        <taxon>Panicinae</taxon>
        <taxon>Panicum</taxon>
        <taxon>Panicum sect. Panicum</taxon>
    </lineage>
</organism>
<accession>A0A2T7CQV5</accession>
<name>A0A2T7CQV5_9POAL</name>
<sequence>MFKVSHDWRGPLQLQAAVLFSQLVLLASWLTQMVKESCVRKYATQRSSTPGSDTTDLSAKLLLASKE</sequence>
<reference evidence="1 2" key="1">
    <citation type="submission" date="2018-04" db="EMBL/GenBank/DDBJ databases">
        <title>WGS assembly of Panicum hallii var. hallii HAL2.</title>
        <authorList>
            <person name="Lovell J."/>
            <person name="Jenkins J."/>
            <person name="Lowry D."/>
            <person name="Mamidi S."/>
            <person name="Sreedasyam A."/>
            <person name="Weng X."/>
            <person name="Barry K."/>
            <person name="Bonette J."/>
            <person name="Campitelli B."/>
            <person name="Daum C."/>
            <person name="Gordon S."/>
            <person name="Gould B."/>
            <person name="Lipzen A."/>
            <person name="MacQueen A."/>
            <person name="Palacio-Mejia J."/>
            <person name="Plott C."/>
            <person name="Shakirov E."/>
            <person name="Shu S."/>
            <person name="Yoshinaga Y."/>
            <person name="Zane M."/>
            <person name="Rokhsar D."/>
            <person name="Grimwood J."/>
            <person name="Schmutz J."/>
            <person name="Juenger T."/>
        </authorList>
    </citation>
    <scope>NUCLEOTIDE SEQUENCE [LARGE SCALE GENOMIC DNA]</scope>
    <source>
        <strain evidence="2">cv. HAL2</strain>
    </source>
</reference>
<evidence type="ECO:0000313" key="2">
    <source>
        <dbReference type="Proteomes" id="UP000244336"/>
    </source>
</evidence>
<keyword evidence="2" id="KW-1185">Reference proteome</keyword>
<dbReference type="Proteomes" id="UP000244336">
    <property type="component" value="Chromosome 8"/>
</dbReference>